<comment type="caution">
    <text evidence="4">The sequence shown here is derived from an EMBL/GenBank/DDBJ whole genome shotgun (WGS) entry which is preliminary data.</text>
</comment>
<dbReference type="InterPro" id="IPR029058">
    <property type="entry name" value="AB_hydrolase_fold"/>
</dbReference>
<feature type="compositionally biased region" description="Basic and acidic residues" evidence="2">
    <location>
        <begin position="680"/>
        <end position="691"/>
    </location>
</feature>
<gene>
    <name evidence="4" type="ORF">BS47DRAFT_1486693</name>
</gene>
<dbReference type="AlphaFoldDB" id="A0A9P6AUE6"/>
<feature type="domain" description="Alpha/beta hydrolase fold-3" evidence="3">
    <location>
        <begin position="181"/>
        <end position="310"/>
    </location>
</feature>
<dbReference type="Gene3D" id="3.40.50.1820">
    <property type="entry name" value="alpha/beta hydrolase"/>
    <property type="match status" value="2"/>
</dbReference>
<evidence type="ECO:0000313" key="5">
    <source>
        <dbReference type="Proteomes" id="UP000886523"/>
    </source>
</evidence>
<dbReference type="PANTHER" id="PTHR48081:SF5">
    <property type="entry name" value="ALPHA_BETA HYDROLASE FOLD-3 DOMAIN-CONTAINING PROTEIN"/>
    <property type="match status" value="1"/>
</dbReference>
<feature type="compositionally biased region" description="Polar residues" evidence="2">
    <location>
        <begin position="618"/>
        <end position="633"/>
    </location>
</feature>
<feature type="region of interest" description="Disordered" evidence="2">
    <location>
        <begin position="137"/>
        <end position="170"/>
    </location>
</feature>
<dbReference type="OrthoDB" id="1662883at2759"/>
<proteinExistence type="predicted"/>
<dbReference type="Proteomes" id="UP000886523">
    <property type="component" value="Unassembled WGS sequence"/>
</dbReference>
<sequence>MSLLINSGVQVGPLILSSLVKHFFARSSTTKDSKARDELAYDEAFTVIRFVLEVACKHPVEELQQISNSGVPASLSIASIRLVIPMSCCDEAAQILIAALGGHEMTKKVAGGTRWWQVRGMAGVDATWVANRKQWNRAQRHNSASDARNKPEPSTEPPIDHNNKASGNDTYTPELDTMPCMLYFHGGGYFFGSSDQERLCINRYSRKINGRVFAVNYRLAPQYPFPCQIQDAIAAYLYLIRPPPGAMHKPISPSQIVLNGASAGGGLLLALLQVIRDQGLPMPAGAILVSPWGDLTHSFPSTFENTASDIIPMYGLSTYKPSILWPPPPDEMTTKVRSTLAKVVKSSVQKWPALDETSPNAEGLRTVVDIAPIDVPSSAETEVKRFRDHDGAADSGTRLGFVPGVDYYAPPKARGQSIRGTLDGQEVDLKTQIQLYAMNHQVTHPLVSPVLAYLGGLCPLFVLASDKEVLRDEIIYIAHKAANPGKYPLKPETAEIYPAHKDIEKRHGPTDVHLQVFDETCHTLPIFTFTKPAIYSYRAMAAFCKFVTKLPNVRSPTGDRSQSLFSNPLSLPVVGVIQPPIDAQSPIAQSPEQELSGFSLPSPVNNGTPGPPKAGGSPPTSSVNVRRSATQARRQIPKLTSLIFHRRGNTISTPSSAEGRGLPDSSAEPSSHGTSEYPELEDHGTKSERGYAGHPYVYADVGGLPFPGHMIRERVATNGQVRPMEPESEIRACNHPTELIGVFSQAGLRRYLKGQKKWGSKYASAAIKVAQKREKNIKQWQKEAAQQIGRLQEKPGLDATAEGRTLLNAPGFSLTWALDGENPPPSSLVFRRDTAGEYRGCARHLAQTADVHLEEGELRLSGNNLWAAATTVLTGSAIEEEEDMLIRTASWFRPEVRRNR</sequence>
<dbReference type="GO" id="GO:0016787">
    <property type="term" value="F:hydrolase activity"/>
    <property type="evidence" value="ECO:0007669"/>
    <property type="project" value="UniProtKB-KW"/>
</dbReference>
<dbReference type="InterPro" id="IPR013094">
    <property type="entry name" value="AB_hydrolase_3"/>
</dbReference>
<evidence type="ECO:0000259" key="3">
    <source>
        <dbReference type="Pfam" id="PF07859"/>
    </source>
</evidence>
<accession>A0A9P6AUE6</accession>
<evidence type="ECO:0000256" key="2">
    <source>
        <dbReference type="SAM" id="MobiDB-lite"/>
    </source>
</evidence>
<evidence type="ECO:0000313" key="4">
    <source>
        <dbReference type="EMBL" id="KAF9511620.1"/>
    </source>
</evidence>
<dbReference type="InterPro" id="IPR050300">
    <property type="entry name" value="GDXG_lipolytic_enzyme"/>
</dbReference>
<dbReference type="PANTHER" id="PTHR48081">
    <property type="entry name" value="AB HYDROLASE SUPERFAMILY PROTEIN C4A8.06C"/>
    <property type="match status" value="1"/>
</dbReference>
<dbReference type="EMBL" id="MU128997">
    <property type="protein sequence ID" value="KAF9511620.1"/>
    <property type="molecule type" value="Genomic_DNA"/>
</dbReference>
<keyword evidence="5" id="KW-1185">Reference proteome</keyword>
<reference evidence="4" key="1">
    <citation type="journal article" date="2020" name="Nat. Commun.">
        <title>Large-scale genome sequencing of mycorrhizal fungi provides insights into the early evolution of symbiotic traits.</title>
        <authorList>
            <person name="Miyauchi S."/>
            <person name="Kiss E."/>
            <person name="Kuo A."/>
            <person name="Drula E."/>
            <person name="Kohler A."/>
            <person name="Sanchez-Garcia M."/>
            <person name="Morin E."/>
            <person name="Andreopoulos B."/>
            <person name="Barry K.W."/>
            <person name="Bonito G."/>
            <person name="Buee M."/>
            <person name="Carver A."/>
            <person name="Chen C."/>
            <person name="Cichocki N."/>
            <person name="Clum A."/>
            <person name="Culley D."/>
            <person name="Crous P.W."/>
            <person name="Fauchery L."/>
            <person name="Girlanda M."/>
            <person name="Hayes R.D."/>
            <person name="Keri Z."/>
            <person name="LaButti K."/>
            <person name="Lipzen A."/>
            <person name="Lombard V."/>
            <person name="Magnuson J."/>
            <person name="Maillard F."/>
            <person name="Murat C."/>
            <person name="Nolan M."/>
            <person name="Ohm R.A."/>
            <person name="Pangilinan J."/>
            <person name="Pereira M.F."/>
            <person name="Perotto S."/>
            <person name="Peter M."/>
            <person name="Pfister S."/>
            <person name="Riley R."/>
            <person name="Sitrit Y."/>
            <person name="Stielow J.B."/>
            <person name="Szollosi G."/>
            <person name="Zifcakova L."/>
            <person name="Stursova M."/>
            <person name="Spatafora J.W."/>
            <person name="Tedersoo L."/>
            <person name="Vaario L.M."/>
            <person name="Yamada A."/>
            <person name="Yan M."/>
            <person name="Wang P."/>
            <person name="Xu J."/>
            <person name="Bruns T."/>
            <person name="Baldrian P."/>
            <person name="Vilgalys R."/>
            <person name="Dunand C."/>
            <person name="Henrissat B."/>
            <person name="Grigoriev I.V."/>
            <person name="Hibbett D."/>
            <person name="Nagy L.G."/>
            <person name="Martin F.M."/>
        </authorList>
    </citation>
    <scope>NUCLEOTIDE SEQUENCE</scope>
    <source>
        <strain evidence="4">UP504</strain>
    </source>
</reference>
<name>A0A9P6AUE6_9AGAM</name>
<evidence type="ECO:0000256" key="1">
    <source>
        <dbReference type="ARBA" id="ARBA00022801"/>
    </source>
</evidence>
<organism evidence="4 5">
    <name type="scientific">Hydnum rufescens UP504</name>
    <dbReference type="NCBI Taxonomy" id="1448309"/>
    <lineage>
        <taxon>Eukaryota</taxon>
        <taxon>Fungi</taxon>
        <taxon>Dikarya</taxon>
        <taxon>Basidiomycota</taxon>
        <taxon>Agaricomycotina</taxon>
        <taxon>Agaricomycetes</taxon>
        <taxon>Cantharellales</taxon>
        <taxon>Hydnaceae</taxon>
        <taxon>Hydnum</taxon>
    </lineage>
</organism>
<feature type="compositionally biased region" description="Basic and acidic residues" evidence="2">
    <location>
        <begin position="147"/>
        <end position="163"/>
    </location>
</feature>
<protein>
    <recommendedName>
        <fullName evidence="3">Alpha/beta hydrolase fold-3 domain-containing protein</fullName>
    </recommendedName>
</protein>
<dbReference type="SUPFAM" id="SSF53474">
    <property type="entry name" value="alpha/beta-Hydrolases"/>
    <property type="match status" value="1"/>
</dbReference>
<feature type="region of interest" description="Disordered" evidence="2">
    <location>
        <begin position="583"/>
        <end position="691"/>
    </location>
</feature>
<dbReference type="Pfam" id="PF07859">
    <property type="entry name" value="Abhydrolase_3"/>
    <property type="match status" value="1"/>
</dbReference>
<keyword evidence="1" id="KW-0378">Hydrolase</keyword>